<dbReference type="EMBL" id="VEVO01000007">
    <property type="protein sequence ID" value="KAF0040288.1"/>
    <property type="molecule type" value="Genomic_DNA"/>
</dbReference>
<gene>
    <name evidence="1" type="ORF">F2P81_008523</name>
</gene>
<accession>A0A6A4T7H6</accession>
<proteinExistence type="predicted"/>
<evidence type="ECO:0000313" key="2">
    <source>
        <dbReference type="Proteomes" id="UP000438429"/>
    </source>
</evidence>
<dbReference type="Proteomes" id="UP000438429">
    <property type="component" value="Unassembled WGS sequence"/>
</dbReference>
<organism evidence="1 2">
    <name type="scientific">Scophthalmus maximus</name>
    <name type="common">Turbot</name>
    <name type="synonym">Psetta maxima</name>
    <dbReference type="NCBI Taxonomy" id="52904"/>
    <lineage>
        <taxon>Eukaryota</taxon>
        <taxon>Metazoa</taxon>
        <taxon>Chordata</taxon>
        <taxon>Craniata</taxon>
        <taxon>Vertebrata</taxon>
        <taxon>Euteleostomi</taxon>
        <taxon>Actinopterygii</taxon>
        <taxon>Neopterygii</taxon>
        <taxon>Teleostei</taxon>
        <taxon>Neoteleostei</taxon>
        <taxon>Acanthomorphata</taxon>
        <taxon>Carangaria</taxon>
        <taxon>Pleuronectiformes</taxon>
        <taxon>Pleuronectoidei</taxon>
        <taxon>Scophthalmidae</taxon>
        <taxon>Scophthalmus</taxon>
    </lineage>
</organism>
<protein>
    <submittedName>
        <fullName evidence="1">Uncharacterized protein</fullName>
    </submittedName>
</protein>
<name>A0A6A4T7H6_SCOMX</name>
<dbReference type="AlphaFoldDB" id="A0A6A4T7H6"/>
<sequence>MHSAEAELHSRGCPGNTFTGDSFTIEGKILFGPQGDDGVKAAKRSPQTEIQTAVHQIYQQLSVTLSTAAQQAPHSLKFAVQLLRHISTLIIISSLVDRQIHFNGERPDLHLLIDCSVVVAEHLRKSSSSLPPVQFLVTSQSLFWLALVTLQSHVRPKFERLLVIHGFRQRSESVASVVSTHDISTWSRDLEADVVQLQHVSTGNRTFSILKCKQTDTQVGGASRVPSAERLDISWFREETD</sequence>
<reference evidence="1 2" key="1">
    <citation type="submission" date="2019-06" db="EMBL/GenBank/DDBJ databases">
        <title>Draft genomes of female and male turbot (Scophthalmus maximus).</title>
        <authorList>
            <person name="Xu H."/>
            <person name="Xu X.-W."/>
            <person name="Shao C."/>
            <person name="Chen S."/>
        </authorList>
    </citation>
    <scope>NUCLEOTIDE SEQUENCE [LARGE SCALE GENOMIC DNA]</scope>
    <source>
        <strain evidence="1">Ysfricsl-2016a</strain>
        <tissue evidence="1">Blood</tissue>
    </source>
</reference>
<evidence type="ECO:0000313" key="1">
    <source>
        <dbReference type="EMBL" id="KAF0040288.1"/>
    </source>
</evidence>
<comment type="caution">
    <text evidence="1">The sequence shown here is derived from an EMBL/GenBank/DDBJ whole genome shotgun (WGS) entry which is preliminary data.</text>
</comment>